<keyword evidence="2" id="KW-1185">Reference proteome</keyword>
<dbReference type="Proteomes" id="UP000676310">
    <property type="component" value="Unassembled WGS sequence"/>
</dbReference>
<dbReference type="RefSeq" id="XP_043173352.1">
    <property type="nucleotide sequence ID" value="XM_043317417.1"/>
</dbReference>
<evidence type="ECO:0000313" key="1">
    <source>
        <dbReference type="EMBL" id="CAG5181479.1"/>
    </source>
</evidence>
<protein>
    <submittedName>
        <fullName evidence="1">Uncharacterized protein</fullName>
    </submittedName>
</protein>
<organism evidence="1 2">
    <name type="scientific">Alternaria atra</name>
    <dbReference type="NCBI Taxonomy" id="119953"/>
    <lineage>
        <taxon>Eukaryota</taxon>
        <taxon>Fungi</taxon>
        <taxon>Dikarya</taxon>
        <taxon>Ascomycota</taxon>
        <taxon>Pezizomycotina</taxon>
        <taxon>Dothideomycetes</taxon>
        <taxon>Pleosporomycetidae</taxon>
        <taxon>Pleosporales</taxon>
        <taxon>Pleosporineae</taxon>
        <taxon>Pleosporaceae</taxon>
        <taxon>Alternaria</taxon>
        <taxon>Alternaria sect. Ulocladioides</taxon>
    </lineage>
</organism>
<dbReference type="AlphaFoldDB" id="A0A8J2N963"/>
<name>A0A8J2N963_9PLEO</name>
<evidence type="ECO:0000313" key="2">
    <source>
        <dbReference type="Proteomes" id="UP000676310"/>
    </source>
</evidence>
<sequence length="86" mass="10580">MENEIRAQAAARYYWWEWQRFLLFTRQQTVHAPQNWQQTSPEVRRQIVNRVNAALKYEKISEAPEEVIEWRMETLLSRRCRDKGQE</sequence>
<reference evidence="1" key="1">
    <citation type="submission" date="2021-05" db="EMBL/GenBank/DDBJ databases">
        <authorList>
            <person name="Stam R."/>
        </authorList>
    </citation>
    <scope>NUCLEOTIDE SEQUENCE</scope>
    <source>
        <strain evidence="1">CS162</strain>
    </source>
</reference>
<dbReference type="EMBL" id="CAJRGZ010000025">
    <property type="protein sequence ID" value="CAG5181479.1"/>
    <property type="molecule type" value="Genomic_DNA"/>
</dbReference>
<comment type="caution">
    <text evidence="1">The sequence shown here is derived from an EMBL/GenBank/DDBJ whole genome shotgun (WGS) entry which is preliminary data.</text>
</comment>
<dbReference type="OrthoDB" id="3799196at2759"/>
<proteinExistence type="predicted"/>
<gene>
    <name evidence="1" type="ORF">ALTATR162_LOCUS9782</name>
</gene>
<dbReference type="GeneID" id="67022041"/>
<accession>A0A8J2N963</accession>